<dbReference type="KEGG" id="hte:Hydth_0572"/>
<dbReference type="EMBL" id="AP011112">
    <property type="protein sequence ID" value="BAI69035.1"/>
    <property type="molecule type" value="Genomic_DNA"/>
</dbReference>
<feature type="domain" description="PatA-like N-terminal" evidence="1">
    <location>
        <begin position="4"/>
        <end position="128"/>
    </location>
</feature>
<dbReference type="InterPro" id="IPR025497">
    <property type="entry name" value="PatA-like_N"/>
</dbReference>
<reference evidence="2 3" key="1">
    <citation type="journal article" date="2010" name="J. Bacteriol.">
        <title>Complete genome sequence of the thermophilic, obligately chemolithoautotrophic hydrogen-oxidizing bacterium Hydrogenobacter thermophilus TK-6.</title>
        <authorList>
            <person name="Arai H."/>
            <person name="Kanbe H."/>
            <person name="Ishii M."/>
            <person name="Igarashi Y."/>
        </authorList>
    </citation>
    <scope>NUCLEOTIDE SEQUENCE [LARGE SCALE GENOMIC DNA]</scope>
    <source>
        <strain evidence="3">DSM 6534 / IAM 12695 / TK-6 [Tokyo]</strain>
    </source>
</reference>
<gene>
    <name evidence="2" type="ordered locus">HTH_0573</name>
</gene>
<keyword evidence="3" id="KW-1185">Reference proteome</keyword>
<dbReference type="PANTHER" id="PTHR36304">
    <property type="entry name" value="DOMAIN GTPASE-ACTIVATING PROTEIN, PUTATIVE-RELATED-RELATED"/>
    <property type="match status" value="1"/>
</dbReference>
<proteinExistence type="predicted"/>
<name>D3DGT3_HYDTT</name>
<protein>
    <recommendedName>
        <fullName evidence="1">PatA-like N-terminal domain-containing protein</fullName>
    </recommendedName>
</protein>
<dbReference type="RefSeq" id="WP_012963217.1">
    <property type="nucleotide sequence ID" value="NC_013799.1"/>
</dbReference>
<accession>D3DGT3</accession>
<dbReference type="STRING" id="608538.HTH_0573"/>
<evidence type="ECO:0000259" key="1">
    <source>
        <dbReference type="Pfam" id="PF14332"/>
    </source>
</evidence>
<dbReference type="Proteomes" id="UP000002574">
    <property type="component" value="Chromosome"/>
</dbReference>
<organism evidence="2 3">
    <name type="scientific">Hydrogenobacter thermophilus (strain DSM 6534 / IAM 12695 / TK-6)</name>
    <dbReference type="NCBI Taxonomy" id="608538"/>
    <lineage>
        <taxon>Bacteria</taxon>
        <taxon>Pseudomonadati</taxon>
        <taxon>Aquificota</taxon>
        <taxon>Aquificia</taxon>
        <taxon>Aquificales</taxon>
        <taxon>Aquificaceae</taxon>
        <taxon>Hydrogenobacter</taxon>
    </lineage>
</organism>
<dbReference type="Pfam" id="PF14332">
    <property type="entry name" value="DUF4388"/>
    <property type="match status" value="1"/>
</dbReference>
<dbReference type="AlphaFoldDB" id="D3DGT3"/>
<dbReference type="eggNOG" id="ENOG5033W69">
    <property type="taxonomic scope" value="Bacteria"/>
</dbReference>
<dbReference type="PANTHER" id="PTHR36304:SF4">
    <property type="entry name" value="DUF4388 DOMAIN-CONTAINING PROTEIN"/>
    <property type="match status" value="1"/>
</dbReference>
<dbReference type="OrthoDB" id="11765at2"/>
<evidence type="ECO:0000313" key="3">
    <source>
        <dbReference type="Proteomes" id="UP000002574"/>
    </source>
</evidence>
<evidence type="ECO:0000313" key="2">
    <source>
        <dbReference type="EMBL" id="BAI69035.1"/>
    </source>
</evidence>
<sequence>MALTGDLSTFSFVDIFQILAKDRRSGILLVEWQDMTVAYYVKEGEVVFARPVDRVFRVYAERDFDNLIDKLRISKESLPKTVERFLISKLGSKEGVFSFTPGFIRYNSDMPFYYPIEKLIMIAARTLTPEEVERKISDEMLTFERAHDYVEKIRKAELTREEERILMLVDGERSVADIRRESGLDNLTVDRTLYGLLALGVLRRKKREKRHKPSITLELLAKIIERIKEL</sequence>
<dbReference type="KEGG" id="hth:HTH_0573"/>